<evidence type="ECO:0000259" key="2">
    <source>
        <dbReference type="PROSITE" id="PS50887"/>
    </source>
</evidence>
<keyword evidence="1" id="KW-1133">Transmembrane helix</keyword>
<name>A0A6H1PB53_PRIMG</name>
<accession>A0A6H1PB53</accession>
<dbReference type="InterPro" id="IPR050469">
    <property type="entry name" value="Diguanylate_Cyclase"/>
</dbReference>
<dbReference type="EMBL" id="CP051128">
    <property type="protein sequence ID" value="QIZ10695.1"/>
    <property type="molecule type" value="Genomic_DNA"/>
</dbReference>
<dbReference type="CDD" id="cd01949">
    <property type="entry name" value="GGDEF"/>
    <property type="match status" value="1"/>
</dbReference>
<evidence type="ECO:0000313" key="3">
    <source>
        <dbReference type="EMBL" id="QIZ10695.1"/>
    </source>
</evidence>
<dbReference type="Proteomes" id="UP000501868">
    <property type="component" value="Chromosome"/>
</dbReference>
<feature type="transmembrane region" description="Helical" evidence="1">
    <location>
        <begin position="174"/>
        <end position="193"/>
    </location>
</feature>
<reference evidence="3 4" key="1">
    <citation type="submission" date="2020-04" db="EMBL/GenBank/DDBJ databases">
        <title>Genome-Wide Identification of 5-Methylcytosine Sites in Bacterial Genomes By High-Throughput Sequencing of MspJI Restriction Fragments.</title>
        <authorList>
            <person name="Wu V."/>
        </authorList>
    </citation>
    <scope>NUCLEOTIDE SEQUENCE [LARGE SCALE GENOMIC DNA]</scope>
    <source>
        <strain evidence="3 4">S2</strain>
    </source>
</reference>
<evidence type="ECO:0000313" key="4">
    <source>
        <dbReference type="Proteomes" id="UP000501868"/>
    </source>
</evidence>
<dbReference type="GO" id="GO:1902201">
    <property type="term" value="P:negative regulation of bacterial-type flagellum-dependent cell motility"/>
    <property type="evidence" value="ECO:0007669"/>
    <property type="project" value="TreeGrafter"/>
</dbReference>
<dbReference type="InterPro" id="IPR000160">
    <property type="entry name" value="GGDEF_dom"/>
</dbReference>
<dbReference type="NCBIfam" id="TIGR00254">
    <property type="entry name" value="GGDEF"/>
    <property type="match status" value="1"/>
</dbReference>
<keyword evidence="1" id="KW-0472">Membrane</keyword>
<feature type="transmembrane region" description="Helical" evidence="1">
    <location>
        <begin position="145"/>
        <end position="162"/>
    </location>
</feature>
<dbReference type="Gene3D" id="3.30.70.270">
    <property type="match status" value="1"/>
</dbReference>
<dbReference type="GO" id="GO:0005886">
    <property type="term" value="C:plasma membrane"/>
    <property type="evidence" value="ECO:0007669"/>
    <property type="project" value="TreeGrafter"/>
</dbReference>
<dbReference type="AlphaFoldDB" id="A0A6H1PB53"/>
<gene>
    <name evidence="3" type="ORF">HFZ78_31525</name>
</gene>
<keyword evidence="1" id="KW-0812">Transmembrane</keyword>
<dbReference type="Pfam" id="PF00990">
    <property type="entry name" value="GGDEF"/>
    <property type="match status" value="1"/>
</dbReference>
<protein>
    <submittedName>
        <fullName evidence="3">Diguanylate cyclase</fullName>
    </submittedName>
</protein>
<dbReference type="PROSITE" id="PS50887">
    <property type="entry name" value="GGDEF"/>
    <property type="match status" value="1"/>
</dbReference>
<feature type="transmembrane region" description="Helical" evidence="1">
    <location>
        <begin position="121"/>
        <end position="139"/>
    </location>
</feature>
<feature type="transmembrane region" description="Helical" evidence="1">
    <location>
        <begin position="68"/>
        <end position="89"/>
    </location>
</feature>
<dbReference type="PANTHER" id="PTHR45138:SF23">
    <property type="entry name" value="SIGNALING PROTEIN"/>
    <property type="match status" value="1"/>
</dbReference>
<feature type="transmembrane region" description="Helical" evidence="1">
    <location>
        <begin position="36"/>
        <end position="56"/>
    </location>
</feature>
<dbReference type="PANTHER" id="PTHR45138">
    <property type="entry name" value="REGULATORY COMPONENTS OF SENSORY TRANSDUCTION SYSTEM"/>
    <property type="match status" value="1"/>
</dbReference>
<dbReference type="SMART" id="SM00267">
    <property type="entry name" value="GGDEF"/>
    <property type="match status" value="1"/>
</dbReference>
<dbReference type="InterPro" id="IPR043128">
    <property type="entry name" value="Rev_trsase/Diguanyl_cyclase"/>
</dbReference>
<dbReference type="GO" id="GO:0043709">
    <property type="term" value="P:cell adhesion involved in single-species biofilm formation"/>
    <property type="evidence" value="ECO:0007669"/>
    <property type="project" value="TreeGrafter"/>
</dbReference>
<dbReference type="SUPFAM" id="SSF55073">
    <property type="entry name" value="Nucleotide cyclase"/>
    <property type="match status" value="1"/>
</dbReference>
<sequence length="502" mass="58792">MWSFSINLFNRKNKNSPPNQEFIHSNYDVLFERIKLVSYMLISTYPCFFIVDFFLFNKLSSPTFKFNLSAIHIIGLIISLMFLFIYHFYKNISKGFVVTSYILFYLLIGAASSINSQLFTGNIYSYIIILLGVAVFFPVRPRNVLILFLGIHIFFITGLYLIEREHFSFLSKLINSTGTVIISFMIALSFYSFRKNDFSNKMKLKRNEENFRRLFNLNPNPIILKKLENDEILLMNKHAIEYYQLQGNDMTQIDGKFLFQNIGEKFDILKRLEEQKSIKNFCVEQQITPDIRKWVMLSLELIDYLDEACILIGITDITDLKKNEEELFKHASYDMLTGVLNRRSGMELLCKHMNGEAESQEFIICYIDINDLKLTNDLFGHSTGDDLIKTCCDTINHHITNMDVLFRLGGDEFIIVFFQKQMKDARQLVKNIKRGFDDINVTNQNPYSISACYGFYHYKPGTEITLEKILEMADQEMYKEKFVHKNKFMSPVPNPSLEKTFI</sequence>
<feature type="domain" description="GGDEF" evidence="2">
    <location>
        <begin position="360"/>
        <end position="493"/>
    </location>
</feature>
<feature type="transmembrane region" description="Helical" evidence="1">
    <location>
        <begin position="95"/>
        <end position="114"/>
    </location>
</feature>
<evidence type="ECO:0000256" key="1">
    <source>
        <dbReference type="SAM" id="Phobius"/>
    </source>
</evidence>
<proteinExistence type="predicted"/>
<dbReference type="InterPro" id="IPR029787">
    <property type="entry name" value="Nucleotide_cyclase"/>
</dbReference>
<organism evidence="3 4">
    <name type="scientific">Priestia megaterium</name>
    <name type="common">Bacillus megaterium</name>
    <dbReference type="NCBI Taxonomy" id="1404"/>
    <lineage>
        <taxon>Bacteria</taxon>
        <taxon>Bacillati</taxon>
        <taxon>Bacillota</taxon>
        <taxon>Bacilli</taxon>
        <taxon>Bacillales</taxon>
        <taxon>Bacillaceae</taxon>
        <taxon>Priestia</taxon>
    </lineage>
</organism>
<dbReference type="GO" id="GO:0052621">
    <property type="term" value="F:diguanylate cyclase activity"/>
    <property type="evidence" value="ECO:0007669"/>
    <property type="project" value="TreeGrafter"/>
</dbReference>
<reference evidence="3 4" key="2">
    <citation type="submission" date="2020-04" db="EMBL/GenBank/DDBJ databases">
        <authorList>
            <person name="Fomenkov A."/>
            <person name="Anton B.P."/>
            <person name="Roberts R.J."/>
        </authorList>
    </citation>
    <scope>NUCLEOTIDE SEQUENCE [LARGE SCALE GENOMIC DNA]</scope>
    <source>
        <strain evidence="3 4">S2</strain>
    </source>
</reference>